<dbReference type="Gene3D" id="3.30.70.100">
    <property type="match status" value="2"/>
</dbReference>
<proteinExistence type="predicted"/>
<evidence type="ECO:0000313" key="2">
    <source>
        <dbReference type="Proteomes" id="UP000308652"/>
    </source>
</evidence>
<gene>
    <name evidence="1" type="ORF">BDQ12DRAFT_635406</name>
</gene>
<dbReference type="STRING" id="68775.A0A5C3LR04"/>
<dbReference type="OrthoDB" id="3227035at2759"/>
<name>A0A5C3LR04_9AGAR</name>
<protein>
    <recommendedName>
        <fullName evidence="3">ABM domain-containing protein</fullName>
    </recommendedName>
</protein>
<dbReference type="SUPFAM" id="SSF54909">
    <property type="entry name" value="Dimeric alpha+beta barrel"/>
    <property type="match status" value="2"/>
</dbReference>
<dbReference type="AlphaFoldDB" id="A0A5C3LR04"/>
<accession>A0A5C3LR04</accession>
<evidence type="ECO:0000313" key="1">
    <source>
        <dbReference type="EMBL" id="TFK35172.1"/>
    </source>
</evidence>
<sequence>MTSTEAKFGLFVPLVSQLDRAEDVAKLLDAGYDLALAEPETIQWFALKYANATPTTYAIFDTFATESGRSAHLSGKIAEALMAKAPKLLSPAPEIGQVEVLASKVKSSSDGKTAGLSVGLRVLIEAKPEKTQALKDFLISALPLVEEESETLVWYAIHFTGTNKFGIVDFFPNEGGRSAHIKGKVAAALFASADELLMGAPDIAKVDVQAAKVIA</sequence>
<reference evidence="1 2" key="1">
    <citation type="journal article" date="2019" name="Nat. Ecol. Evol.">
        <title>Megaphylogeny resolves global patterns of mushroom evolution.</title>
        <authorList>
            <person name="Varga T."/>
            <person name="Krizsan K."/>
            <person name="Foldi C."/>
            <person name="Dima B."/>
            <person name="Sanchez-Garcia M."/>
            <person name="Sanchez-Ramirez S."/>
            <person name="Szollosi G.J."/>
            <person name="Szarkandi J.G."/>
            <person name="Papp V."/>
            <person name="Albert L."/>
            <person name="Andreopoulos W."/>
            <person name="Angelini C."/>
            <person name="Antonin V."/>
            <person name="Barry K.W."/>
            <person name="Bougher N.L."/>
            <person name="Buchanan P."/>
            <person name="Buyck B."/>
            <person name="Bense V."/>
            <person name="Catcheside P."/>
            <person name="Chovatia M."/>
            <person name="Cooper J."/>
            <person name="Damon W."/>
            <person name="Desjardin D."/>
            <person name="Finy P."/>
            <person name="Geml J."/>
            <person name="Haridas S."/>
            <person name="Hughes K."/>
            <person name="Justo A."/>
            <person name="Karasinski D."/>
            <person name="Kautmanova I."/>
            <person name="Kiss B."/>
            <person name="Kocsube S."/>
            <person name="Kotiranta H."/>
            <person name="LaButti K.M."/>
            <person name="Lechner B.E."/>
            <person name="Liimatainen K."/>
            <person name="Lipzen A."/>
            <person name="Lukacs Z."/>
            <person name="Mihaltcheva S."/>
            <person name="Morgado L.N."/>
            <person name="Niskanen T."/>
            <person name="Noordeloos M.E."/>
            <person name="Ohm R.A."/>
            <person name="Ortiz-Santana B."/>
            <person name="Ovrebo C."/>
            <person name="Racz N."/>
            <person name="Riley R."/>
            <person name="Savchenko A."/>
            <person name="Shiryaev A."/>
            <person name="Soop K."/>
            <person name="Spirin V."/>
            <person name="Szebenyi C."/>
            <person name="Tomsovsky M."/>
            <person name="Tulloss R.E."/>
            <person name="Uehling J."/>
            <person name="Grigoriev I.V."/>
            <person name="Vagvolgyi C."/>
            <person name="Papp T."/>
            <person name="Martin F.M."/>
            <person name="Miettinen O."/>
            <person name="Hibbett D.S."/>
            <person name="Nagy L.G."/>
        </authorList>
    </citation>
    <scope>NUCLEOTIDE SEQUENCE [LARGE SCALE GENOMIC DNA]</scope>
    <source>
        <strain evidence="1 2">CBS 166.37</strain>
    </source>
</reference>
<organism evidence="1 2">
    <name type="scientific">Crucibulum laeve</name>
    <dbReference type="NCBI Taxonomy" id="68775"/>
    <lineage>
        <taxon>Eukaryota</taxon>
        <taxon>Fungi</taxon>
        <taxon>Dikarya</taxon>
        <taxon>Basidiomycota</taxon>
        <taxon>Agaricomycotina</taxon>
        <taxon>Agaricomycetes</taxon>
        <taxon>Agaricomycetidae</taxon>
        <taxon>Agaricales</taxon>
        <taxon>Agaricineae</taxon>
        <taxon>Nidulariaceae</taxon>
        <taxon>Crucibulum</taxon>
    </lineage>
</organism>
<dbReference type="InterPro" id="IPR011008">
    <property type="entry name" value="Dimeric_a/b-barrel"/>
</dbReference>
<keyword evidence="2" id="KW-1185">Reference proteome</keyword>
<dbReference type="Proteomes" id="UP000308652">
    <property type="component" value="Unassembled WGS sequence"/>
</dbReference>
<dbReference type="EMBL" id="ML213624">
    <property type="protein sequence ID" value="TFK35172.1"/>
    <property type="molecule type" value="Genomic_DNA"/>
</dbReference>
<evidence type="ECO:0008006" key="3">
    <source>
        <dbReference type="Google" id="ProtNLM"/>
    </source>
</evidence>